<dbReference type="EMBL" id="JAIZAY010000021">
    <property type="protein sequence ID" value="KAJ8021467.1"/>
    <property type="molecule type" value="Genomic_DNA"/>
</dbReference>
<evidence type="ECO:0000256" key="1">
    <source>
        <dbReference type="SAM" id="MobiDB-lite"/>
    </source>
</evidence>
<proteinExistence type="predicted"/>
<gene>
    <name evidence="2" type="ORF">HOLleu_38682</name>
</gene>
<keyword evidence="3" id="KW-1185">Reference proteome</keyword>
<reference evidence="2" key="1">
    <citation type="submission" date="2021-10" db="EMBL/GenBank/DDBJ databases">
        <title>Tropical sea cucumber genome reveals ecological adaptation and Cuvierian tubules defense mechanism.</title>
        <authorList>
            <person name="Chen T."/>
        </authorList>
    </citation>
    <scope>NUCLEOTIDE SEQUENCE</scope>
    <source>
        <strain evidence="2">Nanhai2018</strain>
        <tissue evidence="2">Muscle</tissue>
    </source>
</reference>
<feature type="region of interest" description="Disordered" evidence="1">
    <location>
        <begin position="26"/>
        <end position="69"/>
    </location>
</feature>
<sequence>MLIMFIGDITLLVRIAREARRNFAGKLLPRETLRTDSARAGEKISPTKGPSSPKGSSNPKPRQKQWVTERIPNAKFWARDEKFGVLLKKN</sequence>
<evidence type="ECO:0000313" key="2">
    <source>
        <dbReference type="EMBL" id="KAJ8021467.1"/>
    </source>
</evidence>
<accession>A0A9Q1BEA6</accession>
<protein>
    <submittedName>
        <fullName evidence="2">Uncharacterized protein</fullName>
    </submittedName>
</protein>
<feature type="compositionally biased region" description="Basic and acidic residues" evidence="1">
    <location>
        <begin position="28"/>
        <end position="42"/>
    </location>
</feature>
<feature type="compositionally biased region" description="Low complexity" evidence="1">
    <location>
        <begin position="43"/>
        <end position="60"/>
    </location>
</feature>
<evidence type="ECO:0000313" key="3">
    <source>
        <dbReference type="Proteomes" id="UP001152320"/>
    </source>
</evidence>
<comment type="caution">
    <text evidence="2">The sequence shown here is derived from an EMBL/GenBank/DDBJ whole genome shotgun (WGS) entry which is preliminary data.</text>
</comment>
<organism evidence="2 3">
    <name type="scientific">Holothuria leucospilota</name>
    <name type="common">Black long sea cucumber</name>
    <name type="synonym">Mertensiothuria leucospilota</name>
    <dbReference type="NCBI Taxonomy" id="206669"/>
    <lineage>
        <taxon>Eukaryota</taxon>
        <taxon>Metazoa</taxon>
        <taxon>Echinodermata</taxon>
        <taxon>Eleutherozoa</taxon>
        <taxon>Echinozoa</taxon>
        <taxon>Holothuroidea</taxon>
        <taxon>Aspidochirotacea</taxon>
        <taxon>Aspidochirotida</taxon>
        <taxon>Holothuriidae</taxon>
        <taxon>Holothuria</taxon>
    </lineage>
</organism>
<dbReference type="AlphaFoldDB" id="A0A9Q1BEA6"/>
<name>A0A9Q1BEA6_HOLLE</name>
<dbReference type="Proteomes" id="UP001152320">
    <property type="component" value="Chromosome 21"/>
</dbReference>